<proteinExistence type="predicted"/>
<comment type="caution">
    <text evidence="2">The sequence shown here is derived from an EMBL/GenBank/DDBJ whole genome shotgun (WGS) entry which is preliminary data.</text>
</comment>
<feature type="region of interest" description="Disordered" evidence="1">
    <location>
        <begin position="122"/>
        <end position="185"/>
    </location>
</feature>
<reference evidence="2 3" key="1">
    <citation type="submission" date="2010-10" db="EMBL/GenBank/DDBJ databases">
        <authorList>
            <consortium name="The Broad Institute Genome Sequencing Platform"/>
            <person name="Ward D."/>
            <person name="Earl A."/>
            <person name="Feldgarden M."/>
            <person name="Young S.K."/>
            <person name="Gargeya S."/>
            <person name="Zeng Q."/>
            <person name="Alvarado L."/>
            <person name="Berlin A."/>
            <person name="Bochicchio J."/>
            <person name="Chapman S.B."/>
            <person name="Chen Z."/>
            <person name="Freedman E."/>
            <person name="Gellesch M."/>
            <person name="Goldberg J."/>
            <person name="Griggs A."/>
            <person name="Gujja S."/>
            <person name="Heilman E."/>
            <person name="Heiman D."/>
            <person name="Howarth C."/>
            <person name="Mehta T."/>
            <person name="Neiman D."/>
            <person name="Pearson M."/>
            <person name="Roberts A."/>
            <person name="Saif S."/>
            <person name="Shea T."/>
            <person name="Shenoy N."/>
            <person name="Sisk P."/>
            <person name="Stolte C."/>
            <person name="Sykes S."/>
            <person name="White J."/>
            <person name="Yandava C."/>
            <person name="Allen-Vercoe E."/>
            <person name="Sibley C."/>
            <person name="Ambrose C.E."/>
            <person name="Strauss J."/>
            <person name="Daigneault M."/>
            <person name="Haas B."/>
            <person name="Nusbaum C."/>
            <person name="Birren B."/>
        </authorList>
    </citation>
    <scope>NUCLEOTIDE SEQUENCE [LARGE SCALE GENOMIC DNA]</scope>
    <source>
        <strain evidence="2 3">3_1_6</strain>
    </source>
</reference>
<dbReference type="EMBL" id="ADCP02000001">
    <property type="protein sequence ID" value="EFV43520.2"/>
    <property type="molecule type" value="Genomic_DNA"/>
</dbReference>
<evidence type="ECO:0000313" key="2">
    <source>
        <dbReference type="EMBL" id="EFV43520.2"/>
    </source>
</evidence>
<dbReference type="STRING" id="563192.HMPREF0179_02639"/>
<dbReference type="Pfam" id="PF18934">
    <property type="entry name" value="DUF5682"/>
    <property type="match status" value="1"/>
</dbReference>
<dbReference type="GeneID" id="78084960"/>
<evidence type="ECO:0000256" key="1">
    <source>
        <dbReference type="SAM" id="MobiDB-lite"/>
    </source>
</evidence>
<keyword evidence="3" id="KW-1185">Reference proteome</keyword>
<dbReference type="HOGENOM" id="CLU_009152_1_0_7"/>
<feature type="compositionally biased region" description="Polar residues" evidence="1">
    <location>
        <begin position="149"/>
        <end position="158"/>
    </location>
</feature>
<evidence type="ECO:0000313" key="3">
    <source>
        <dbReference type="Proteomes" id="UP000006034"/>
    </source>
</evidence>
<feature type="compositionally biased region" description="Basic and acidic residues" evidence="1">
    <location>
        <begin position="122"/>
        <end position="135"/>
    </location>
</feature>
<sequence length="804" mass="88234">MPDQTVRLFGIRHHGPGCARSLLRALEAMQPDCLLIEGPPDGESVLPFVLESGMCPPVALLVYAPDDSRRAVFYPFAEFSPEWRALRYGLGQSLPVRFMDLPIAHQFGLDKAFEDECRAKEEALRDAEGRTKTDAAEGTEAPASGAQAPENTATNTLAPEQPEGGDTGDTDGNAGGEASAQEDVYGDPLDWLGRAAGYGDGEAWWNHMVEERIDGLELFDAIREAMTALRAEAPRRERGERETRREALREAYMRKTLRQAKKEGFQRIAVICGAWHVPALGAETPAKQDNDLLKGLPKMKVAATWTPWTYANLSSRSGYGAGVTSPAWYEHLWRSGKGDRAIGWLTHAARLFREQDMDCSSAHIIEASRLATSLAALRERPRPGLPELYEALQTTVCMGDSAPLRLIERQLIVGDKLGTIPETTPTVPLQRDLEQQQKSLRLKPEAARKVLDLDLRQANDLARSHLLHRLRLLEIGWATPGGSRNAKGTFHELWEMQWVPELPIAVIAASRWGNTILEAATAKAVELSGEADLLRLAELVNDILFADLPDAVGHATRMLEEKAAIANDVGQLLEAIPPLAAIARYGNVRQTDAGMVARVLEGLIPRASIGLPGACTSLDDENAAAMRARIIAAHNAIRLLGNEGLWESWLSALHQTALRDGMVHELLRGMAVRLLFDEQRLPVEEAARLMSLSLSAAAAPASASAWIEGFLNQSALVLLHDDALWGVLANWLDGLNDTHFTNILPMLRRTFSDFSAPERRQLGERAKRAAGKPMQKQAETRWDAERAALPVPLLRRVLGLTAQA</sequence>
<protein>
    <submittedName>
        <fullName evidence="2">Uncharacterized protein</fullName>
    </submittedName>
</protein>
<dbReference type="OrthoDB" id="9768066at2"/>
<dbReference type="InterPro" id="IPR043737">
    <property type="entry name" value="DUF5682"/>
</dbReference>
<reference evidence="2 3" key="2">
    <citation type="submission" date="2013-04" db="EMBL/GenBank/DDBJ databases">
        <title>The Genome Sequence of Bilophila wadsworthia 3_1_6.</title>
        <authorList>
            <consortium name="The Broad Institute Genomics Platform"/>
            <person name="Earl A."/>
            <person name="Ward D."/>
            <person name="Feldgarden M."/>
            <person name="Gevers D."/>
            <person name="Sibley C."/>
            <person name="Strauss J."/>
            <person name="Allen-Vercoe E."/>
            <person name="Walker B."/>
            <person name="Young S."/>
            <person name="Zeng Q."/>
            <person name="Gargeya S."/>
            <person name="Fitzgerald M."/>
            <person name="Haas B."/>
            <person name="Abouelleil A."/>
            <person name="Allen A.W."/>
            <person name="Alvarado L."/>
            <person name="Arachchi H.M."/>
            <person name="Berlin A.M."/>
            <person name="Chapman S.B."/>
            <person name="Gainer-Dewar J."/>
            <person name="Goldberg J."/>
            <person name="Griggs A."/>
            <person name="Gujja S."/>
            <person name="Hansen M."/>
            <person name="Howarth C."/>
            <person name="Imamovic A."/>
            <person name="Ireland A."/>
            <person name="Larimer J."/>
            <person name="McCowan C."/>
            <person name="Murphy C."/>
            <person name="Pearson M."/>
            <person name="Poon T.W."/>
            <person name="Priest M."/>
            <person name="Roberts A."/>
            <person name="Saif S."/>
            <person name="Shea T."/>
            <person name="Sisk P."/>
            <person name="Sykes S."/>
            <person name="Wortman J."/>
            <person name="Nusbaum C."/>
            <person name="Birren B."/>
        </authorList>
    </citation>
    <scope>NUCLEOTIDE SEQUENCE [LARGE SCALE GENOMIC DNA]</scope>
    <source>
        <strain evidence="2 3">3_1_6</strain>
    </source>
</reference>
<dbReference type="RefSeq" id="WP_016360569.1">
    <property type="nucleotide sequence ID" value="NZ_KE150238.1"/>
</dbReference>
<gene>
    <name evidence="2" type="ORF">HMPREF0179_02639</name>
</gene>
<name>E5Y8X1_BILW3</name>
<organism evidence="2 3">
    <name type="scientific">Bilophila wadsworthia (strain 3_1_6)</name>
    <dbReference type="NCBI Taxonomy" id="563192"/>
    <lineage>
        <taxon>Bacteria</taxon>
        <taxon>Pseudomonadati</taxon>
        <taxon>Thermodesulfobacteriota</taxon>
        <taxon>Desulfovibrionia</taxon>
        <taxon>Desulfovibrionales</taxon>
        <taxon>Desulfovibrionaceae</taxon>
        <taxon>Bilophila</taxon>
    </lineage>
</organism>
<dbReference type="Proteomes" id="UP000006034">
    <property type="component" value="Unassembled WGS sequence"/>
</dbReference>
<dbReference type="AlphaFoldDB" id="E5Y8X1"/>
<dbReference type="eggNOG" id="COG1916">
    <property type="taxonomic scope" value="Bacteria"/>
</dbReference>
<accession>E5Y8X1</accession>